<accession>A0A917I2S5</accession>
<dbReference type="RefSeq" id="WP_188508423.1">
    <property type="nucleotide sequence ID" value="NZ_BMER01000007.1"/>
</dbReference>
<dbReference type="Proteomes" id="UP000660862">
    <property type="component" value="Unassembled WGS sequence"/>
</dbReference>
<proteinExistence type="predicted"/>
<keyword evidence="3" id="KW-1185">Reference proteome</keyword>
<name>A0A917I2S5_9SPHI</name>
<evidence type="ECO:0000313" key="3">
    <source>
        <dbReference type="Proteomes" id="UP000660862"/>
    </source>
</evidence>
<feature type="transmembrane region" description="Helical" evidence="1">
    <location>
        <begin position="133"/>
        <end position="156"/>
    </location>
</feature>
<evidence type="ECO:0000256" key="1">
    <source>
        <dbReference type="SAM" id="Phobius"/>
    </source>
</evidence>
<organism evidence="2 3">
    <name type="scientific">Parapedobacter pyrenivorans</name>
    <dbReference type="NCBI Taxonomy" id="1305674"/>
    <lineage>
        <taxon>Bacteria</taxon>
        <taxon>Pseudomonadati</taxon>
        <taxon>Bacteroidota</taxon>
        <taxon>Sphingobacteriia</taxon>
        <taxon>Sphingobacteriales</taxon>
        <taxon>Sphingobacteriaceae</taxon>
        <taxon>Parapedobacter</taxon>
    </lineage>
</organism>
<dbReference type="AlphaFoldDB" id="A0A917I2S5"/>
<keyword evidence="1" id="KW-1133">Transmembrane helix</keyword>
<reference evidence="2" key="1">
    <citation type="journal article" date="2014" name="Int. J. Syst. Evol. Microbiol.">
        <title>Complete genome sequence of Corynebacterium casei LMG S-19264T (=DSM 44701T), isolated from a smear-ripened cheese.</title>
        <authorList>
            <consortium name="US DOE Joint Genome Institute (JGI-PGF)"/>
            <person name="Walter F."/>
            <person name="Albersmeier A."/>
            <person name="Kalinowski J."/>
            <person name="Ruckert C."/>
        </authorList>
    </citation>
    <scope>NUCLEOTIDE SEQUENCE</scope>
    <source>
        <strain evidence="2">CGMCC 1.12195</strain>
    </source>
</reference>
<keyword evidence="1" id="KW-0812">Transmembrane</keyword>
<sequence>MEVKLTDSTTFRLTADGQPLGELVYRNRLFLSAEIKLADARVYAIKPVGIFGTRISISEGGAEIATLHMDWRGRIVFAFHDGQAYTLKAQGILHDTYTVKNRDGEQLIAFDPKINWNHLNYDFGITFGSEPPAALVIMVALYAANYLIASLSGAMAGMA</sequence>
<dbReference type="EMBL" id="BMER01000007">
    <property type="protein sequence ID" value="GGH04053.1"/>
    <property type="molecule type" value="Genomic_DNA"/>
</dbReference>
<reference evidence="2" key="2">
    <citation type="submission" date="2020-09" db="EMBL/GenBank/DDBJ databases">
        <authorList>
            <person name="Sun Q."/>
            <person name="Zhou Y."/>
        </authorList>
    </citation>
    <scope>NUCLEOTIDE SEQUENCE</scope>
    <source>
        <strain evidence="2">CGMCC 1.12195</strain>
    </source>
</reference>
<protein>
    <submittedName>
        <fullName evidence="2">Uncharacterized protein</fullName>
    </submittedName>
</protein>
<keyword evidence="1" id="KW-0472">Membrane</keyword>
<evidence type="ECO:0000313" key="2">
    <source>
        <dbReference type="EMBL" id="GGH04053.1"/>
    </source>
</evidence>
<comment type="caution">
    <text evidence="2">The sequence shown here is derived from an EMBL/GenBank/DDBJ whole genome shotgun (WGS) entry which is preliminary data.</text>
</comment>
<gene>
    <name evidence="2" type="ORF">GCM10007415_45320</name>
</gene>